<dbReference type="SUPFAM" id="SSF51735">
    <property type="entry name" value="NAD(P)-binding Rossmann-fold domains"/>
    <property type="match status" value="1"/>
</dbReference>
<dbReference type="InterPro" id="IPR057326">
    <property type="entry name" value="KR_dom"/>
</dbReference>
<keyword evidence="3" id="KW-0560">Oxidoreductase</keyword>
<dbReference type="AlphaFoldDB" id="A0A7K1TC17"/>
<dbReference type="PROSITE" id="PS00061">
    <property type="entry name" value="ADH_SHORT"/>
    <property type="match status" value="1"/>
</dbReference>
<dbReference type="InterPro" id="IPR045313">
    <property type="entry name" value="CBR1-like"/>
</dbReference>
<accession>A0A7K1TC17</accession>
<dbReference type="SMART" id="SM00822">
    <property type="entry name" value="PKS_KR"/>
    <property type="match status" value="1"/>
</dbReference>
<comment type="similarity">
    <text evidence="1 4">Belongs to the short-chain dehydrogenases/reductases (SDR) family.</text>
</comment>
<dbReference type="PANTHER" id="PTHR43963">
    <property type="entry name" value="CARBONYL REDUCTASE 1-RELATED"/>
    <property type="match status" value="1"/>
</dbReference>
<dbReference type="Proteomes" id="UP000441336">
    <property type="component" value="Unassembled WGS sequence"/>
</dbReference>
<keyword evidence="2" id="KW-0521">NADP</keyword>
<dbReference type="EMBL" id="WQKZ01000002">
    <property type="protein sequence ID" value="MVN75939.1"/>
    <property type="molecule type" value="Genomic_DNA"/>
</dbReference>
<dbReference type="GO" id="GO:0016616">
    <property type="term" value="F:oxidoreductase activity, acting on the CH-OH group of donors, NAD or NADP as acceptor"/>
    <property type="evidence" value="ECO:0007669"/>
    <property type="project" value="InterPro"/>
</dbReference>
<reference evidence="6 7" key="1">
    <citation type="submission" date="2019-12" db="EMBL/GenBank/DDBJ databases">
        <title>Hymenobacter sp. HMF4947 Genome sequencing and assembly.</title>
        <authorList>
            <person name="Kang H."/>
            <person name="Cha I."/>
            <person name="Kim H."/>
            <person name="Joh K."/>
        </authorList>
    </citation>
    <scope>NUCLEOTIDE SEQUENCE [LARGE SCALE GENOMIC DNA]</scope>
    <source>
        <strain evidence="6 7">HMF4947</strain>
    </source>
</reference>
<dbReference type="PRINTS" id="PR00081">
    <property type="entry name" value="GDHRDH"/>
</dbReference>
<dbReference type="InterPro" id="IPR020904">
    <property type="entry name" value="Sc_DH/Rdtase_CS"/>
</dbReference>
<evidence type="ECO:0000256" key="1">
    <source>
        <dbReference type="ARBA" id="ARBA00006484"/>
    </source>
</evidence>
<dbReference type="Pfam" id="PF00106">
    <property type="entry name" value="adh_short"/>
    <property type="match status" value="1"/>
</dbReference>
<dbReference type="PRINTS" id="PR00080">
    <property type="entry name" value="SDRFAMILY"/>
</dbReference>
<evidence type="ECO:0000313" key="6">
    <source>
        <dbReference type="EMBL" id="MVN75939.1"/>
    </source>
</evidence>
<keyword evidence="7" id="KW-1185">Reference proteome</keyword>
<dbReference type="InterPro" id="IPR002347">
    <property type="entry name" value="SDR_fam"/>
</dbReference>
<gene>
    <name evidence="6" type="ORF">GO988_06340</name>
</gene>
<dbReference type="CDD" id="cd05324">
    <property type="entry name" value="carb_red_PTCR-like_SDR_c"/>
    <property type="match status" value="1"/>
</dbReference>
<dbReference type="PANTHER" id="PTHR43963:SF6">
    <property type="entry name" value="CHAIN DEHYDROGENASE FAMILY PROTEIN, PUTATIVE (AFU_ORTHOLOGUE AFUA_3G15350)-RELATED"/>
    <property type="match status" value="1"/>
</dbReference>
<proteinExistence type="inferred from homology"/>
<dbReference type="RefSeq" id="WP_157563173.1">
    <property type="nucleotide sequence ID" value="NZ_WQKZ01000002.1"/>
</dbReference>
<evidence type="ECO:0000313" key="7">
    <source>
        <dbReference type="Proteomes" id="UP000441336"/>
    </source>
</evidence>
<evidence type="ECO:0000259" key="5">
    <source>
        <dbReference type="SMART" id="SM00822"/>
    </source>
</evidence>
<dbReference type="Gene3D" id="3.40.50.720">
    <property type="entry name" value="NAD(P)-binding Rossmann-like Domain"/>
    <property type="match status" value="1"/>
</dbReference>
<evidence type="ECO:0000256" key="4">
    <source>
        <dbReference type="RuleBase" id="RU000363"/>
    </source>
</evidence>
<dbReference type="InterPro" id="IPR036291">
    <property type="entry name" value="NAD(P)-bd_dom_sf"/>
</dbReference>
<feature type="domain" description="Ketoreductase" evidence="5">
    <location>
        <begin position="7"/>
        <end position="159"/>
    </location>
</feature>
<comment type="caution">
    <text evidence="6">The sequence shown here is derived from an EMBL/GenBank/DDBJ whole genome shotgun (WGS) entry which is preliminary data.</text>
</comment>
<evidence type="ECO:0000256" key="3">
    <source>
        <dbReference type="ARBA" id="ARBA00023002"/>
    </source>
</evidence>
<protein>
    <submittedName>
        <fullName evidence="6">SDR family NAD(P)-dependent oxidoreductase</fullName>
    </submittedName>
</protein>
<organism evidence="6 7">
    <name type="scientific">Hymenobacter ginkgonis</name>
    <dbReference type="NCBI Taxonomy" id="2682976"/>
    <lineage>
        <taxon>Bacteria</taxon>
        <taxon>Pseudomonadati</taxon>
        <taxon>Bacteroidota</taxon>
        <taxon>Cytophagia</taxon>
        <taxon>Cytophagales</taxon>
        <taxon>Hymenobacteraceae</taxon>
        <taxon>Hymenobacter</taxon>
    </lineage>
</organism>
<name>A0A7K1TC17_9BACT</name>
<evidence type="ECO:0000256" key="2">
    <source>
        <dbReference type="ARBA" id="ARBA00022857"/>
    </source>
</evidence>
<sequence length="238" mass="24739">MEKQAKKVALITGANKGLGLEIARQLGQQGLAVVLGARQGKAEAPAAELRAQGLDARAVELDVTNAADIAALPQFLQDNYGRLDVVVNNAGVQLDEGFDVSPDTLRRTYEANVIGPYAITQALLPLLRQAPAGRIVNQSSILGSLATISAGEGGSWATPGYTSSKAALNMLTVVLAQHLAATNIKVNAAHPGWVKTDMGGENAPLDVREGAQTAVRLALLPADGPTGGYFHGTETLAW</sequence>